<keyword evidence="2" id="KW-1185">Reference proteome</keyword>
<comment type="caution">
    <text evidence="1">The sequence shown here is derived from an EMBL/GenBank/DDBJ whole genome shotgun (WGS) entry which is preliminary data.</text>
</comment>
<dbReference type="Proteomes" id="UP001186974">
    <property type="component" value="Unassembled WGS sequence"/>
</dbReference>
<evidence type="ECO:0000313" key="1">
    <source>
        <dbReference type="EMBL" id="KAK3062511.1"/>
    </source>
</evidence>
<name>A0ACC3D683_9PEZI</name>
<evidence type="ECO:0000313" key="2">
    <source>
        <dbReference type="Proteomes" id="UP001186974"/>
    </source>
</evidence>
<sequence length="407" mass="43504">MSRFLFHLSVVVPALLAWCTTAFHDPAPFEIAPELHELARRDNIGCTKVCPGEDDPMKIWGNWQGCRSSYPSGSGTIVLEDQDVYDNNRAGAVWRHDYCYTNVYSVHKETVQLAWRRIQDGVDCSSTSKCGITKTDGETSCSSWSQGLSLSVGLEVPILSSITAALGLTYEESSTQSDCVESQLTSTCEWNDAKCHAVWGSDEVTRMWGYIERYCDYADDNASNRSVWSHDIIIDIPTGNIATGCAALCGQDEYDGPRRVSSLASAEAACTSASTWSDISAAGIAQTTLEFDENSNPSTAWGQVHDYTSDGAAASITMVQESVLTTVVTTTFTSIAPATPSSSASGPITLLPLAPAKSVVNSVYTTTMTSRIPVASSTPSGAASGRLQAASAPGLVIMVLSYLAARF</sequence>
<protein>
    <submittedName>
        <fullName evidence="1">Uncharacterized protein</fullName>
    </submittedName>
</protein>
<proteinExistence type="predicted"/>
<dbReference type="EMBL" id="JAWDJW010007258">
    <property type="protein sequence ID" value="KAK3062511.1"/>
    <property type="molecule type" value="Genomic_DNA"/>
</dbReference>
<gene>
    <name evidence="1" type="ORF">LTS18_003917</name>
</gene>
<reference evidence="1" key="1">
    <citation type="submission" date="2024-09" db="EMBL/GenBank/DDBJ databases">
        <title>Black Yeasts Isolated from many extreme environments.</title>
        <authorList>
            <person name="Coleine C."/>
            <person name="Stajich J.E."/>
            <person name="Selbmann L."/>
        </authorList>
    </citation>
    <scope>NUCLEOTIDE SEQUENCE</scope>
    <source>
        <strain evidence="1">CCFEE 5737</strain>
    </source>
</reference>
<organism evidence="1 2">
    <name type="scientific">Coniosporium uncinatum</name>
    <dbReference type="NCBI Taxonomy" id="93489"/>
    <lineage>
        <taxon>Eukaryota</taxon>
        <taxon>Fungi</taxon>
        <taxon>Dikarya</taxon>
        <taxon>Ascomycota</taxon>
        <taxon>Pezizomycotina</taxon>
        <taxon>Dothideomycetes</taxon>
        <taxon>Dothideomycetes incertae sedis</taxon>
        <taxon>Coniosporium</taxon>
    </lineage>
</organism>
<accession>A0ACC3D683</accession>